<evidence type="ECO:0000313" key="3">
    <source>
        <dbReference type="Proteomes" id="UP000036367"/>
    </source>
</evidence>
<sequence>MTTTFQPSVEKYLAAPEDLDQALTTREETLNPDEILRRIDDTLGLIAEANQIASGASPVKQIDVSVIVPIHNCREFIPEVIDRIEEVMPPATETILVDDGSVDGSWHYLRGLPLRPNRTILRRLRHHGRGSTIRMALRHTRGHVVAIQDADMAYDPADLLGAIWPILEEQADVVYGSRSMRRGGSHQNNLRGGLGNRMCRIVNRCLTSCSNMTTGLHLSDLETGHKVFLGDLIRSLPLTETGPGIDAEITAKVAKSALTIMEVPTHYNADLRAPEYSRNARTAMTTLRSLIAHRNGR</sequence>
<dbReference type="Proteomes" id="UP000036367">
    <property type="component" value="Unassembled WGS sequence"/>
</dbReference>
<organism evidence="2 3">
    <name type="scientific">Rhodopirellula islandica</name>
    <dbReference type="NCBI Taxonomy" id="595434"/>
    <lineage>
        <taxon>Bacteria</taxon>
        <taxon>Pseudomonadati</taxon>
        <taxon>Planctomycetota</taxon>
        <taxon>Planctomycetia</taxon>
        <taxon>Pirellulales</taxon>
        <taxon>Pirellulaceae</taxon>
        <taxon>Rhodopirellula</taxon>
    </lineage>
</organism>
<gene>
    <name evidence="2" type="ORF">RISK_000729</name>
</gene>
<dbReference type="CDD" id="cd04179">
    <property type="entry name" value="DPM_DPG-synthase_like"/>
    <property type="match status" value="1"/>
</dbReference>
<dbReference type="Pfam" id="PF00535">
    <property type="entry name" value="Glycos_transf_2"/>
    <property type="match status" value="1"/>
</dbReference>
<protein>
    <submittedName>
        <fullName evidence="2">Glycosyltransferase</fullName>
    </submittedName>
</protein>
<dbReference type="PATRIC" id="fig|595434.4.peg.706"/>
<dbReference type="STRING" id="595434.RISK_000729"/>
<evidence type="ECO:0000259" key="1">
    <source>
        <dbReference type="Pfam" id="PF00535"/>
    </source>
</evidence>
<keyword evidence="3" id="KW-1185">Reference proteome</keyword>
<dbReference type="PANTHER" id="PTHR48090">
    <property type="entry name" value="UNDECAPRENYL-PHOSPHATE 4-DEOXY-4-FORMAMIDO-L-ARABINOSE TRANSFERASE-RELATED"/>
    <property type="match status" value="1"/>
</dbReference>
<dbReference type="GO" id="GO:0016740">
    <property type="term" value="F:transferase activity"/>
    <property type="evidence" value="ECO:0007669"/>
    <property type="project" value="UniProtKB-KW"/>
</dbReference>
<dbReference type="AlphaFoldDB" id="A0A0J1BKJ3"/>
<comment type="caution">
    <text evidence="2">The sequence shown here is derived from an EMBL/GenBank/DDBJ whole genome shotgun (WGS) entry which is preliminary data.</text>
</comment>
<dbReference type="SUPFAM" id="SSF53448">
    <property type="entry name" value="Nucleotide-diphospho-sugar transferases"/>
    <property type="match status" value="1"/>
</dbReference>
<reference evidence="2" key="1">
    <citation type="submission" date="2015-05" db="EMBL/GenBank/DDBJ databases">
        <title>Permanent draft genome of Rhodopirellula islandicus K833.</title>
        <authorList>
            <person name="Kizina J."/>
            <person name="Richter M."/>
            <person name="Glockner F.O."/>
            <person name="Harder J."/>
        </authorList>
    </citation>
    <scope>NUCLEOTIDE SEQUENCE [LARGE SCALE GENOMIC DNA]</scope>
    <source>
        <strain evidence="2">K833</strain>
    </source>
</reference>
<accession>A0A0J1BKJ3</accession>
<dbReference type="Gene3D" id="3.90.550.10">
    <property type="entry name" value="Spore Coat Polysaccharide Biosynthesis Protein SpsA, Chain A"/>
    <property type="match status" value="1"/>
</dbReference>
<feature type="domain" description="Glycosyltransferase 2-like" evidence="1">
    <location>
        <begin position="65"/>
        <end position="191"/>
    </location>
</feature>
<name>A0A0J1BKJ3_RHOIS</name>
<dbReference type="PANTHER" id="PTHR48090:SF7">
    <property type="entry name" value="RFBJ PROTEIN"/>
    <property type="match status" value="1"/>
</dbReference>
<proteinExistence type="predicted"/>
<dbReference type="InterPro" id="IPR029044">
    <property type="entry name" value="Nucleotide-diphossugar_trans"/>
</dbReference>
<dbReference type="EMBL" id="LECT01000007">
    <property type="protein sequence ID" value="KLU06928.1"/>
    <property type="molecule type" value="Genomic_DNA"/>
</dbReference>
<dbReference type="InterPro" id="IPR050256">
    <property type="entry name" value="Glycosyltransferase_2"/>
</dbReference>
<dbReference type="RefSeq" id="WP_047812787.1">
    <property type="nucleotide sequence ID" value="NZ_LECT01000007.1"/>
</dbReference>
<dbReference type="InterPro" id="IPR001173">
    <property type="entry name" value="Glyco_trans_2-like"/>
</dbReference>
<dbReference type="OrthoDB" id="9810303at2"/>
<evidence type="ECO:0000313" key="2">
    <source>
        <dbReference type="EMBL" id="KLU06928.1"/>
    </source>
</evidence>